<keyword evidence="3" id="KW-1185">Reference proteome</keyword>
<protein>
    <recommendedName>
        <fullName evidence="1">DUF7246 domain-containing protein</fullName>
    </recommendedName>
</protein>
<accession>A0AA49GYW7</accession>
<dbReference type="GeneID" id="77953937"/>
<dbReference type="EMBL" id="OL455900">
    <property type="protein sequence ID" value="UJQ87192.1"/>
    <property type="molecule type" value="Genomic_DNA"/>
</dbReference>
<dbReference type="RefSeq" id="YP_010677558.1">
    <property type="nucleotide sequence ID" value="NC_071022.1"/>
</dbReference>
<feature type="domain" description="DUF7246" evidence="1">
    <location>
        <begin position="8"/>
        <end position="90"/>
    </location>
</feature>
<name>A0AA49GYW7_9CAUD</name>
<sequence length="104" mass="11778">MARRRKFVPQNASGHSIAYSATVNGRHLTPTTEVSIRGERGRFRFMRAVTAPSGAHWLDFWGGPKGAEQWRSFYPERVRRVHRLKRTGQGLLETKKEALSGASN</sequence>
<dbReference type="Pfam" id="PF23904">
    <property type="entry name" value="DUF7246"/>
    <property type="match status" value="1"/>
</dbReference>
<evidence type="ECO:0000313" key="2">
    <source>
        <dbReference type="EMBL" id="UJQ87192.1"/>
    </source>
</evidence>
<gene>
    <name evidence="2" type="primary">54</name>
    <name evidence="2" type="ORF">SEA_BAILEYBLU_54</name>
</gene>
<dbReference type="KEGG" id="vg:77953937"/>
<proteinExistence type="predicted"/>
<organism evidence="2 3">
    <name type="scientific">Arthrobacter phage BaileyBlu</name>
    <dbReference type="NCBI Taxonomy" id="2910754"/>
    <lineage>
        <taxon>Viruses</taxon>
        <taxon>Duplodnaviria</taxon>
        <taxon>Heunggongvirae</taxon>
        <taxon>Uroviricota</taxon>
        <taxon>Caudoviricetes</taxon>
        <taxon>Casidaviridae</taxon>
        <taxon>Baileybluvirus</taxon>
        <taxon>Baileybluvirus baileyblu</taxon>
    </lineage>
</organism>
<dbReference type="InterPro" id="IPR055670">
    <property type="entry name" value="DUF7246"/>
</dbReference>
<evidence type="ECO:0000313" key="3">
    <source>
        <dbReference type="Proteomes" id="UP001200142"/>
    </source>
</evidence>
<dbReference type="Proteomes" id="UP001200142">
    <property type="component" value="Segment"/>
</dbReference>
<reference evidence="2" key="1">
    <citation type="submission" date="2021-11" db="EMBL/GenBank/DDBJ databases">
        <authorList>
            <person name="Sydney V."/>
            <person name="Hansen K."/>
            <person name="Christner J."/>
            <person name="Deckinger K."/>
            <person name="Miller H."/>
            <person name="Baileys A."/>
            <person name="Berdar T."/>
            <person name="Fuhrer G."/>
            <person name="Everett M."/>
            <person name="Evans I."/>
            <person name="Harbison A."/>
            <person name="Jacks D."/>
            <person name="Philbrick A."/>
            <person name="Learn C."/>
            <person name="Swerdlow S.J."/>
            <person name="Klyczek K."/>
            <person name="Garlena R.A."/>
            <person name="Russell D.A."/>
            <person name="Jacobs-Sera D."/>
            <person name="Hatfull G.F."/>
        </authorList>
    </citation>
    <scope>NUCLEOTIDE SEQUENCE</scope>
</reference>
<evidence type="ECO:0000259" key="1">
    <source>
        <dbReference type="Pfam" id="PF23904"/>
    </source>
</evidence>